<evidence type="ECO:0000256" key="3">
    <source>
        <dbReference type="ARBA" id="ARBA00009381"/>
    </source>
</evidence>
<keyword evidence="11" id="KW-1185">Reference proteome</keyword>
<dbReference type="SUPFAM" id="SSF56235">
    <property type="entry name" value="N-terminal nucleophile aminohydrolases (Ntn hydrolases)"/>
    <property type="match status" value="1"/>
</dbReference>
<evidence type="ECO:0000313" key="11">
    <source>
        <dbReference type="Proteomes" id="UP001239462"/>
    </source>
</evidence>
<evidence type="ECO:0000256" key="5">
    <source>
        <dbReference type="ARBA" id="ARBA00022801"/>
    </source>
</evidence>
<dbReference type="Pfam" id="PF01019">
    <property type="entry name" value="G_glu_transpept"/>
    <property type="match status" value="1"/>
</dbReference>
<keyword evidence="6 9" id="KW-0865">Zymogen</keyword>
<dbReference type="EC" id="3.4.19.13" evidence="9"/>
<evidence type="ECO:0000256" key="4">
    <source>
        <dbReference type="ARBA" id="ARBA00022679"/>
    </source>
</evidence>
<dbReference type="EMBL" id="JASZZN010000001">
    <property type="protein sequence ID" value="MDM4013920.1"/>
    <property type="molecule type" value="Genomic_DNA"/>
</dbReference>
<dbReference type="InterPro" id="IPR051792">
    <property type="entry name" value="GGT_bact"/>
</dbReference>
<comment type="subunit">
    <text evidence="9">This enzyme consists of two polypeptide chains, which are synthesized in precursor form from a single polypeptide.</text>
</comment>
<dbReference type="GO" id="GO:0103068">
    <property type="term" value="F:leukotriene C4 gamma-glutamyl transferase activity"/>
    <property type="evidence" value="ECO:0007669"/>
    <property type="project" value="UniProtKB-EC"/>
</dbReference>
<comment type="catalytic activity">
    <reaction evidence="1 9">
        <text>an S-substituted glutathione + H2O = an S-substituted L-cysteinylglycine + L-glutamate</text>
        <dbReference type="Rhea" id="RHEA:59468"/>
        <dbReference type="ChEBI" id="CHEBI:15377"/>
        <dbReference type="ChEBI" id="CHEBI:29985"/>
        <dbReference type="ChEBI" id="CHEBI:90779"/>
        <dbReference type="ChEBI" id="CHEBI:143103"/>
        <dbReference type="EC" id="3.4.19.13"/>
    </reaction>
</comment>
<comment type="pathway">
    <text evidence="9">Sulfur metabolism; glutathione metabolism.</text>
</comment>
<evidence type="ECO:0000256" key="2">
    <source>
        <dbReference type="ARBA" id="ARBA00001089"/>
    </source>
</evidence>
<comment type="caution">
    <text evidence="10">The sequence shown here is derived from an EMBL/GenBank/DDBJ whole genome shotgun (WGS) entry which is preliminary data.</text>
</comment>
<evidence type="ECO:0000256" key="9">
    <source>
        <dbReference type="RuleBase" id="RU368036"/>
    </source>
</evidence>
<gene>
    <name evidence="10" type="primary">ggt</name>
    <name evidence="10" type="ORF">QTN89_00665</name>
</gene>
<dbReference type="Gene3D" id="3.60.20.40">
    <property type="match status" value="1"/>
</dbReference>
<proteinExistence type="inferred from homology"/>
<comment type="catalytic activity">
    <reaction evidence="8 9">
        <text>an N-terminal (5-L-glutamyl)-[peptide] + an alpha-amino acid = 5-L-glutamyl amino acid + an N-terminal L-alpha-aminoacyl-[peptide]</text>
        <dbReference type="Rhea" id="RHEA:23904"/>
        <dbReference type="Rhea" id="RHEA-COMP:9780"/>
        <dbReference type="Rhea" id="RHEA-COMP:9795"/>
        <dbReference type="ChEBI" id="CHEBI:77644"/>
        <dbReference type="ChEBI" id="CHEBI:78597"/>
        <dbReference type="ChEBI" id="CHEBI:78599"/>
        <dbReference type="ChEBI" id="CHEBI:78608"/>
        <dbReference type="EC" id="2.3.2.2"/>
    </reaction>
</comment>
<evidence type="ECO:0000256" key="8">
    <source>
        <dbReference type="ARBA" id="ARBA00047417"/>
    </source>
</evidence>
<evidence type="ECO:0000256" key="1">
    <source>
        <dbReference type="ARBA" id="ARBA00001049"/>
    </source>
</evidence>
<name>A0ABT7PBQ2_9BACT</name>
<dbReference type="Gene3D" id="1.10.246.130">
    <property type="match status" value="1"/>
</dbReference>
<accession>A0ABT7PBQ2</accession>
<keyword evidence="7 9" id="KW-0012">Acyltransferase</keyword>
<dbReference type="Proteomes" id="UP001239462">
    <property type="component" value="Unassembled WGS sequence"/>
</dbReference>
<keyword evidence="5 9" id="KW-0378">Hydrolase</keyword>
<comment type="PTM">
    <text evidence="9">Cleaved by autocatalysis into a large and a small subunit.</text>
</comment>
<evidence type="ECO:0000256" key="7">
    <source>
        <dbReference type="ARBA" id="ARBA00023315"/>
    </source>
</evidence>
<dbReference type="InterPro" id="IPR029055">
    <property type="entry name" value="Ntn_hydrolases_N"/>
</dbReference>
<comment type="catalytic activity">
    <reaction evidence="2 9">
        <text>glutathione + H2O = L-cysteinylglycine + L-glutamate</text>
        <dbReference type="Rhea" id="RHEA:28807"/>
        <dbReference type="ChEBI" id="CHEBI:15377"/>
        <dbReference type="ChEBI" id="CHEBI:29985"/>
        <dbReference type="ChEBI" id="CHEBI:57925"/>
        <dbReference type="ChEBI" id="CHEBI:61694"/>
        <dbReference type="EC" id="3.4.19.13"/>
    </reaction>
</comment>
<keyword evidence="9" id="KW-0317">Glutathione biosynthesis</keyword>
<dbReference type="PANTHER" id="PTHR43199">
    <property type="entry name" value="GLUTATHIONE HYDROLASE"/>
    <property type="match status" value="1"/>
</dbReference>
<dbReference type="InterPro" id="IPR043137">
    <property type="entry name" value="GGT_ssub_C"/>
</dbReference>
<dbReference type="RefSeq" id="WP_230777799.1">
    <property type="nucleotide sequence ID" value="NZ_JAJMQV010000171.1"/>
</dbReference>
<dbReference type="NCBIfam" id="TIGR00066">
    <property type="entry name" value="g_glut_trans"/>
    <property type="match status" value="1"/>
</dbReference>
<dbReference type="PANTHER" id="PTHR43199:SF1">
    <property type="entry name" value="GLUTATHIONE HYDROLASE PROENZYME"/>
    <property type="match status" value="1"/>
</dbReference>
<reference evidence="10 11" key="1">
    <citation type="submission" date="2023-06" db="EMBL/GenBank/DDBJ databases">
        <title>Roseiconus lacunae JC819 isolated from Gulf of Mannar region, Tamil Nadu.</title>
        <authorList>
            <person name="Pk S."/>
            <person name="Ch S."/>
            <person name="Ch V.R."/>
        </authorList>
    </citation>
    <scope>NUCLEOTIDE SEQUENCE [LARGE SCALE GENOMIC DNA]</scope>
    <source>
        <strain evidence="10 11">JC819</strain>
    </source>
</reference>
<dbReference type="PRINTS" id="PR01210">
    <property type="entry name" value="GGTRANSPTASE"/>
</dbReference>
<dbReference type="EC" id="2.3.2.2" evidence="9"/>
<protein>
    <recommendedName>
        <fullName evidence="9">Glutathione hydrolase proenzyme</fullName>
        <ecNumber evidence="9">2.3.2.2</ecNumber>
        <ecNumber evidence="9">3.4.19.13</ecNumber>
    </recommendedName>
    <component>
        <recommendedName>
            <fullName evidence="9">Glutathione hydrolase large chain</fullName>
        </recommendedName>
    </component>
    <component>
        <recommendedName>
            <fullName evidence="9">Glutathione hydrolase small chain</fullName>
        </recommendedName>
    </component>
</protein>
<sequence>MIRHTSDRRFPWLLAIVFSAAMLVPAKLPLSAQGEVRRERGDRGMVVSDSVHASRVGRDVIAKGGNAVDAAVATAFALAVTWPEAGNIGGGGFMMIRPANGQDPVCVDYRERAPMAAEVDTFVKGESRHTRKVVGVPGTVRGLELAHQTYGRLAWRDLVMPAARLASEGFSVDGFLARSTNRVLDATRGNAAFAELHRVYGKPDGMPWKSGDVMTLPDLARTLTLIANEGAGAFYEGAVADLLLRETAKGGGLIRKKDLVAYEAKIREPIVGTFRDYTIIGAPPPSSGGIALVQGLNMVEAIDLPKDKSLPQTIHLLTEISRRFFLDRARYLGDPDFVKIPEYLTTKQYARQLIADIDGEHATDSAALAPDIKLAPESDDTTHFSVIDGDGMVVSNTYTIEASWGSRIVVPGAGFLLNNEMGDFNWTKGYTDRNGYIGSDANLVEPGKRMLSSQCPVIVTKNNQPVLVTGSPGGRTILNTVFNVVLNVIHFDMPATLAVKEKRYHHQWMPDVLYLEDTDEMPFEAMKSQLEAYGHRISNRVSQGSAHTIWVDPVTGHVYGIADYRRGGRAVGLSSAATAR</sequence>
<comment type="similarity">
    <text evidence="3 9">Belongs to the gamma-glutamyltransferase family.</text>
</comment>
<evidence type="ECO:0000313" key="10">
    <source>
        <dbReference type="EMBL" id="MDM4013920.1"/>
    </source>
</evidence>
<dbReference type="InterPro" id="IPR043138">
    <property type="entry name" value="GGT_lsub"/>
</dbReference>
<organism evidence="10 11">
    <name type="scientific">Roseiconus lacunae</name>
    <dbReference type="NCBI Taxonomy" id="2605694"/>
    <lineage>
        <taxon>Bacteria</taxon>
        <taxon>Pseudomonadati</taxon>
        <taxon>Planctomycetota</taxon>
        <taxon>Planctomycetia</taxon>
        <taxon>Pirellulales</taxon>
        <taxon>Pirellulaceae</taxon>
        <taxon>Roseiconus</taxon>
    </lineage>
</organism>
<keyword evidence="4 9" id="KW-0808">Transferase</keyword>
<evidence type="ECO:0000256" key="6">
    <source>
        <dbReference type="ARBA" id="ARBA00023145"/>
    </source>
</evidence>
<dbReference type="InterPro" id="IPR000101">
    <property type="entry name" value="GGT_peptidase"/>
</dbReference>